<comment type="catalytic activity">
    <reaction evidence="21">
        <text>decanoyl-CoA + H2O = decanoate + CoA + H(+)</text>
        <dbReference type="Rhea" id="RHEA:40059"/>
        <dbReference type="ChEBI" id="CHEBI:15377"/>
        <dbReference type="ChEBI" id="CHEBI:15378"/>
        <dbReference type="ChEBI" id="CHEBI:27689"/>
        <dbReference type="ChEBI" id="CHEBI:57287"/>
        <dbReference type="ChEBI" id="CHEBI:61430"/>
    </reaction>
    <physiologicalReaction direction="left-to-right" evidence="21">
        <dbReference type="Rhea" id="RHEA:40060"/>
    </physiologicalReaction>
</comment>
<keyword evidence="8" id="KW-0276">Fatty acid metabolism</keyword>
<evidence type="ECO:0000256" key="1">
    <source>
        <dbReference type="ARBA" id="ARBA00004170"/>
    </source>
</evidence>
<evidence type="ECO:0000256" key="14">
    <source>
        <dbReference type="ARBA" id="ARBA00037002"/>
    </source>
</evidence>
<comment type="catalytic activity">
    <reaction evidence="19">
        <text>octanoyl-CoA + H2O = octanoate + CoA + H(+)</text>
        <dbReference type="Rhea" id="RHEA:30143"/>
        <dbReference type="ChEBI" id="CHEBI:15377"/>
        <dbReference type="ChEBI" id="CHEBI:15378"/>
        <dbReference type="ChEBI" id="CHEBI:25646"/>
        <dbReference type="ChEBI" id="CHEBI:57287"/>
        <dbReference type="ChEBI" id="CHEBI:57386"/>
    </reaction>
    <physiologicalReaction direction="left-to-right" evidence="19">
        <dbReference type="Rhea" id="RHEA:30144"/>
    </physiologicalReaction>
</comment>
<dbReference type="InterPro" id="IPR006683">
    <property type="entry name" value="Thioestr_dom"/>
</dbReference>
<evidence type="ECO:0000256" key="2">
    <source>
        <dbReference type="ARBA" id="ARBA00004496"/>
    </source>
</evidence>
<sequence length="160" mass="16349">MTSTLPEDHTGASLPPHQDRCFGCGPGNSAGLGIAFTRAQDGIVGVLTLDERHQGAPGVAHGGVVAAALDEAAGSALLPLGLPAVTAQLDVSYHAPVPIGRTLTVRSRLDERAGRKLRITAELELDGSVVARARVLFIEVPAEHFLANGAAPGDLPALGI</sequence>
<evidence type="ECO:0000256" key="15">
    <source>
        <dbReference type="ARBA" id="ARBA00038456"/>
    </source>
</evidence>
<keyword evidence="6" id="KW-0053">Apoptosis</keyword>
<evidence type="ECO:0000313" key="26">
    <source>
        <dbReference type="Proteomes" id="UP000221961"/>
    </source>
</evidence>
<comment type="catalytic activity">
    <reaction evidence="22">
        <text>dodecanoyl-CoA + H2O = dodecanoate + CoA + H(+)</text>
        <dbReference type="Rhea" id="RHEA:30135"/>
        <dbReference type="ChEBI" id="CHEBI:15377"/>
        <dbReference type="ChEBI" id="CHEBI:15378"/>
        <dbReference type="ChEBI" id="CHEBI:18262"/>
        <dbReference type="ChEBI" id="CHEBI:57287"/>
        <dbReference type="ChEBI" id="CHEBI:57375"/>
    </reaction>
    <physiologicalReaction direction="left-to-right" evidence="22">
        <dbReference type="Rhea" id="RHEA:30136"/>
    </physiologicalReaction>
</comment>
<keyword evidence="4" id="KW-1003">Cell membrane</keyword>
<feature type="domain" description="Thioesterase" evidence="24">
    <location>
        <begin position="58"/>
        <end position="126"/>
    </location>
</feature>
<dbReference type="GO" id="GO:0016020">
    <property type="term" value="C:membrane"/>
    <property type="evidence" value="ECO:0007669"/>
    <property type="project" value="UniProtKB-SubCell"/>
</dbReference>
<comment type="catalytic activity">
    <reaction evidence="13">
        <text>(5Z,8Z,11Z,14Z)-eicosatetraenoyl-CoA + H2O = (5Z,8Z,11Z,14Z)-eicosatetraenoate + CoA + H(+)</text>
        <dbReference type="Rhea" id="RHEA:40151"/>
        <dbReference type="ChEBI" id="CHEBI:15377"/>
        <dbReference type="ChEBI" id="CHEBI:15378"/>
        <dbReference type="ChEBI" id="CHEBI:32395"/>
        <dbReference type="ChEBI" id="CHEBI:57287"/>
        <dbReference type="ChEBI" id="CHEBI:57368"/>
    </reaction>
    <physiologicalReaction direction="left-to-right" evidence="13">
        <dbReference type="Rhea" id="RHEA:40152"/>
    </physiologicalReaction>
</comment>
<dbReference type="KEGG" id="ntp:CRH09_29225"/>
<evidence type="ECO:0000256" key="6">
    <source>
        <dbReference type="ARBA" id="ARBA00022703"/>
    </source>
</evidence>
<dbReference type="GO" id="GO:0006631">
    <property type="term" value="P:fatty acid metabolic process"/>
    <property type="evidence" value="ECO:0007669"/>
    <property type="project" value="UniProtKB-KW"/>
</dbReference>
<evidence type="ECO:0000259" key="24">
    <source>
        <dbReference type="Pfam" id="PF03061"/>
    </source>
</evidence>
<keyword evidence="12" id="KW-0966">Cell projection</keyword>
<evidence type="ECO:0000256" key="10">
    <source>
        <dbReference type="ARBA" id="ARBA00023098"/>
    </source>
</evidence>
<evidence type="ECO:0000256" key="16">
    <source>
        <dbReference type="ARBA" id="ARBA00038848"/>
    </source>
</evidence>
<evidence type="ECO:0000256" key="17">
    <source>
        <dbReference type="ARBA" id="ARBA00040123"/>
    </source>
</evidence>
<dbReference type="GO" id="GO:0005737">
    <property type="term" value="C:cytoplasm"/>
    <property type="evidence" value="ECO:0007669"/>
    <property type="project" value="UniProtKB-SubCell"/>
</dbReference>
<keyword evidence="9" id="KW-0809">Transit peptide</keyword>
<dbReference type="Gene3D" id="3.10.129.10">
    <property type="entry name" value="Hotdog Thioesterase"/>
    <property type="match status" value="1"/>
</dbReference>
<dbReference type="Proteomes" id="UP000221961">
    <property type="component" value="Chromosome"/>
</dbReference>
<keyword evidence="10" id="KW-0443">Lipid metabolism</keyword>
<reference evidence="25 26" key="1">
    <citation type="submission" date="2017-10" db="EMBL/GenBank/DDBJ databases">
        <title>Comparative genomics between pathogenic Norcardia.</title>
        <authorList>
            <person name="Zeng L."/>
        </authorList>
    </citation>
    <scope>NUCLEOTIDE SEQUENCE [LARGE SCALE GENOMIC DNA]</scope>
    <source>
        <strain evidence="25 26">NC_YFY_NT001</strain>
    </source>
</reference>
<dbReference type="PANTHER" id="PTHR12418:SF19">
    <property type="entry name" value="ACYL-COENZYME A THIOESTERASE THEM4"/>
    <property type="match status" value="1"/>
</dbReference>
<evidence type="ECO:0000256" key="22">
    <source>
        <dbReference type="ARBA" id="ARBA00048074"/>
    </source>
</evidence>
<dbReference type="InterPro" id="IPR052365">
    <property type="entry name" value="THEM4/THEM5_acyl-CoA_thioest"/>
</dbReference>
<dbReference type="EMBL" id="CP023778">
    <property type="protein sequence ID" value="ATL69646.1"/>
    <property type="molecule type" value="Genomic_DNA"/>
</dbReference>
<keyword evidence="7" id="KW-0378">Hydrolase</keyword>
<accession>A0A291RQ08</accession>
<dbReference type="GeneID" id="88361379"/>
<comment type="catalytic activity">
    <reaction evidence="23">
        <text>tetradecanoyl-CoA + H2O = tetradecanoate + CoA + H(+)</text>
        <dbReference type="Rhea" id="RHEA:40119"/>
        <dbReference type="ChEBI" id="CHEBI:15377"/>
        <dbReference type="ChEBI" id="CHEBI:15378"/>
        <dbReference type="ChEBI" id="CHEBI:30807"/>
        <dbReference type="ChEBI" id="CHEBI:57287"/>
        <dbReference type="ChEBI" id="CHEBI:57385"/>
    </reaction>
    <physiologicalReaction direction="left-to-right" evidence="23">
        <dbReference type="Rhea" id="RHEA:40120"/>
    </physiologicalReaction>
</comment>
<evidence type="ECO:0000313" key="25">
    <source>
        <dbReference type="EMBL" id="ATL69646.1"/>
    </source>
</evidence>
<comment type="catalytic activity">
    <reaction evidence="14">
        <text>(9Z)-octadecenoyl-CoA + H2O = (9Z)-octadecenoate + CoA + H(+)</text>
        <dbReference type="Rhea" id="RHEA:40139"/>
        <dbReference type="ChEBI" id="CHEBI:15377"/>
        <dbReference type="ChEBI" id="CHEBI:15378"/>
        <dbReference type="ChEBI" id="CHEBI:30823"/>
        <dbReference type="ChEBI" id="CHEBI:57287"/>
        <dbReference type="ChEBI" id="CHEBI:57387"/>
    </reaction>
    <physiologicalReaction direction="left-to-right" evidence="14">
        <dbReference type="Rhea" id="RHEA:40140"/>
    </physiologicalReaction>
</comment>
<evidence type="ECO:0000256" key="21">
    <source>
        <dbReference type="ARBA" id="ARBA00047969"/>
    </source>
</evidence>
<keyword evidence="5" id="KW-0963">Cytoplasm</keyword>
<comment type="catalytic activity">
    <reaction evidence="20">
        <text>hexadecanoyl-CoA + H2O = hexadecanoate + CoA + H(+)</text>
        <dbReference type="Rhea" id="RHEA:16645"/>
        <dbReference type="ChEBI" id="CHEBI:7896"/>
        <dbReference type="ChEBI" id="CHEBI:15377"/>
        <dbReference type="ChEBI" id="CHEBI:15378"/>
        <dbReference type="ChEBI" id="CHEBI:57287"/>
        <dbReference type="ChEBI" id="CHEBI:57379"/>
        <dbReference type="EC" id="3.1.2.2"/>
    </reaction>
    <physiologicalReaction direction="left-to-right" evidence="20">
        <dbReference type="Rhea" id="RHEA:16646"/>
    </physiologicalReaction>
</comment>
<evidence type="ECO:0000256" key="3">
    <source>
        <dbReference type="ARBA" id="ARBA00004632"/>
    </source>
</evidence>
<dbReference type="EC" id="3.1.2.2" evidence="16"/>
<evidence type="ECO:0000256" key="23">
    <source>
        <dbReference type="ARBA" id="ARBA00048180"/>
    </source>
</evidence>
<evidence type="ECO:0000256" key="12">
    <source>
        <dbReference type="ARBA" id="ARBA00023273"/>
    </source>
</evidence>
<dbReference type="PANTHER" id="PTHR12418">
    <property type="entry name" value="ACYL-COENZYME A THIOESTERASE THEM4"/>
    <property type="match status" value="1"/>
</dbReference>
<dbReference type="CDD" id="cd03443">
    <property type="entry name" value="PaaI_thioesterase"/>
    <property type="match status" value="1"/>
</dbReference>
<dbReference type="SUPFAM" id="SSF54637">
    <property type="entry name" value="Thioesterase/thiol ester dehydrase-isomerase"/>
    <property type="match status" value="1"/>
</dbReference>
<evidence type="ECO:0000256" key="13">
    <source>
        <dbReference type="ARBA" id="ARBA00035852"/>
    </source>
</evidence>
<dbReference type="Pfam" id="PF03061">
    <property type="entry name" value="4HBT"/>
    <property type="match status" value="1"/>
</dbReference>
<protein>
    <recommendedName>
        <fullName evidence="17">Acyl-coenzyme A thioesterase THEM4</fullName>
        <ecNumber evidence="16">3.1.2.2</ecNumber>
    </recommendedName>
    <alternativeName>
        <fullName evidence="18">Thioesterase superfamily member 4</fullName>
    </alternativeName>
</protein>
<evidence type="ECO:0000256" key="8">
    <source>
        <dbReference type="ARBA" id="ARBA00022832"/>
    </source>
</evidence>
<proteinExistence type="inferred from homology"/>
<comment type="subcellular location">
    <subcellularLocation>
        <location evidence="3">Cell projection</location>
        <location evidence="3">Ruffle membrane</location>
    </subcellularLocation>
    <subcellularLocation>
        <location evidence="2">Cytoplasm</location>
    </subcellularLocation>
    <subcellularLocation>
        <location evidence="1">Membrane</location>
        <topology evidence="1">Peripheral membrane protein</topology>
    </subcellularLocation>
</comment>
<evidence type="ECO:0000256" key="18">
    <source>
        <dbReference type="ARBA" id="ARBA00043210"/>
    </source>
</evidence>
<evidence type="ECO:0000256" key="5">
    <source>
        <dbReference type="ARBA" id="ARBA00022490"/>
    </source>
</evidence>
<organism evidence="25 26">
    <name type="scientific">Nocardia terpenica</name>
    <dbReference type="NCBI Taxonomy" id="455432"/>
    <lineage>
        <taxon>Bacteria</taxon>
        <taxon>Bacillati</taxon>
        <taxon>Actinomycetota</taxon>
        <taxon>Actinomycetes</taxon>
        <taxon>Mycobacteriales</taxon>
        <taxon>Nocardiaceae</taxon>
        <taxon>Nocardia</taxon>
    </lineage>
</organism>
<evidence type="ECO:0000256" key="9">
    <source>
        <dbReference type="ARBA" id="ARBA00022946"/>
    </source>
</evidence>
<evidence type="ECO:0000256" key="7">
    <source>
        <dbReference type="ARBA" id="ARBA00022801"/>
    </source>
</evidence>
<dbReference type="InterPro" id="IPR029069">
    <property type="entry name" value="HotDog_dom_sf"/>
</dbReference>
<evidence type="ECO:0000256" key="11">
    <source>
        <dbReference type="ARBA" id="ARBA00023136"/>
    </source>
</evidence>
<keyword evidence="11" id="KW-0472">Membrane</keyword>
<dbReference type="RefSeq" id="WP_098696659.1">
    <property type="nucleotide sequence ID" value="NZ_CP023778.1"/>
</dbReference>
<dbReference type="AlphaFoldDB" id="A0A291RQ08"/>
<dbReference type="GO" id="GO:0016787">
    <property type="term" value="F:hydrolase activity"/>
    <property type="evidence" value="ECO:0007669"/>
    <property type="project" value="UniProtKB-KW"/>
</dbReference>
<gene>
    <name evidence="25" type="ORF">CRH09_29225</name>
</gene>
<comment type="similarity">
    <text evidence="15">Belongs to the THEM4/THEM5 thioesterase family.</text>
</comment>
<name>A0A291RQ08_9NOCA</name>
<evidence type="ECO:0000256" key="20">
    <source>
        <dbReference type="ARBA" id="ARBA00047734"/>
    </source>
</evidence>
<evidence type="ECO:0000256" key="19">
    <source>
        <dbReference type="ARBA" id="ARBA00047588"/>
    </source>
</evidence>
<evidence type="ECO:0000256" key="4">
    <source>
        <dbReference type="ARBA" id="ARBA00022475"/>
    </source>
</evidence>